<comment type="caution">
    <text evidence="2">The sequence shown here is derived from an EMBL/GenBank/DDBJ whole genome shotgun (WGS) entry which is preliminary data.</text>
</comment>
<reference evidence="2 3" key="1">
    <citation type="journal article" date="2019" name="Int. J. Syst. Evol. Microbiol.">
        <title>The Global Catalogue of Microorganisms (GCM) 10K type strain sequencing project: providing services to taxonomists for standard genome sequencing and annotation.</title>
        <authorList>
            <consortium name="The Broad Institute Genomics Platform"/>
            <consortium name="The Broad Institute Genome Sequencing Center for Infectious Disease"/>
            <person name="Wu L."/>
            <person name="Ma J."/>
        </authorList>
    </citation>
    <scope>NUCLEOTIDE SEQUENCE [LARGE SCALE GENOMIC DNA]</scope>
    <source>
        <strain evidence="2 3">JCM 16227</strain>
    </source>
</reference>
<keyword evidence="1" id="KW-0732">Signal</keyword>
<organism evidence="2 3">
    <name type="scientific">Gordonia cholesterolivorans</name>
    <dbReference type="NCBI Taxonomy" id="559625"/>
    <lineage>
        <taxon>Bacteria</taxon>
        <taxon>Bacillati</taxon>
        <taxon>Actinomycetota</taxon>
        <taxon>Actinomycetes</taxon>
        <taxon>Mycobacteriales</taxon>
        <taxon>Gordoniaceae</taxon>
        <taxon>Gordonia</taxon>
    </lineage>
</organism>
<dbReference type="RefSeq" id="WP_006897931.1">
    <property type="nucleotide sequence ID" value="NZ_BAAARB010000026.1"/>
</dbReference>
<protein>
    <submittedName>
        <fullName evidence="2">Uncharacterized protein</fullName>
    </submittedName>
</protein>
<feature type="signal peptide" evidence="1">
    <location>
        <begin position="1"/>
        <end position="35"/>
    </location>
</feature>
<dbReference type="Proteomes" id="UP001501170">
    <property type="component" value="Unassembled WGS sequence"/>
</dbReference>
<evidence type="ECO:0000256" key="1">
    <source>
        <dbReference type="SAM" id="SignalP"/>
    </source>
</evidence>
<evidence type="ECO:0000313" key="3">
    <source>
        <dbReference type="Proteomes" id="UP001501170"/>
    </source>
</evidence>
<gene>
    <name evidence="2" type="ORF">GCM10009855_34450</name>
</gene>
<dbReference type="EMBL" id="BAAARB010000026">
    <property type="protein sequence ID" value="GAA2391681.1"/>
    <property type="molecule type" value="Genomic_DNA"/>
</dbReference>
<keyword evidence="3" id="KW-1185">Reference proteome</keyword>
<sequence>MRSIRTIGWRAVVLMAAALVVALAGSAVLAPPASAAGELDRYLDLPLVNRHADHGPGGVNPALPTDPKVLKNLLDEARERGVAPTSYQALVLQYWLADTTVAAGIDLKSWNPRAGVTANRGNLTKSYQFYKNLQLKHRELQWAGMGGLVGADFGGGLLDFELATDVYEFTRLAPVANAIVTETNRAFGPTMIDKLPKGLRALARVGATLTPADLQYVQGSILVMQKNIFSDLMPMHRAYVTGGLSALREMYRAGLFPADVMKAWEDVASKTLDGIAAGNARLLRREQGEIINEQWDTVRAYRGDVGEAMTYASTLAGSPSVAGVLPLRSYKPLKLTGTTPDGRTVTATVPLPSWNWSVFDERWDYITHELLPKYRFQVENRWPDLRRELVMPADPQMEQHRPIFNLLPMMQSALDTLKVEVR</sequence>
<accession>A0ABN3HZU9</accession>
<proteinExistence type="predicted"/>
<name>A0ABN3HZU9_9ACTN</name>
<evidence type="ECO:0000313" key="2">
    <source>
        <dbReference type="EMBL" id="GAA2391681.1"/>
    </source>
</evidence>
<feature type="chain" id="PRO_5045666425" evidence="1">
    <location>
        <begin position="36"/>
        <end position="422"/>
    </location>
</feature>